<proteinExistence type="predicted"/>
<dbReference type="PANTHER" id="PTHR10629">
    <property type="entry name" value="CYTOSINE-SPECIFIC METHYLTRANSFERASE"/>
    <property type="match status" value="1"/>
</dbReference>
<dbReference type="SUPFAM" id="SSF53335">
    <property type="entry name" value="S-adenosyl-L-methionine-dependent methyltransferases"/>
    <property type="match status" value="1"/>
</dbReference>
<evidence type="ECO:0000256" key="3">
    <source>
        <dbReference type="ARBA" id="ARBA00022679"/>
    </source>
</evidence>
<accession>A0A7N4PDR2</accession>
<dbReference type="Pfam" id="PF00145">
    <property type="entry name" value="DNA_methylase"/>
    <property type="match status" value="1"/>
</dbReference>
<dbReference type="Gene3D" id="3.90.120.10">
    <property type="entry name" value="DNA Methylase, subunit A, domain 2"/>
    <property type="match status" value="1"/>
</dbReference>
<reference evidence="5 6" key="1">
    <citation type="journal article" date="2011" name="Proc. Natl. Acad. Sci. U.S.A.">
        <title>Genetic diversity and population structure of the endangered marsupial Sarcophilus harrisii (Tasmanian devil).</title>
        <authorList>
            <person name="Miller W."/>
            <person name="Hayes V.M."/>
            <person name="Ratan A."/>
            <person name="Petersen D.C."/>
            <person name="Wittekindt N.E."/>
            <person name="Miller J."/>
            <person name="Walenz B."/>
            <person name="Knight J."/>
            <person name="Qi J."/>
            <person name="Zhao F."/>
            <person name="Wang Q."/>
            <person name="Bedoya-Reina O.C."/>
            <person name="Katiyar N."/>
            <person name="Tomsho L.P."/>
            <person name="Kasson L.M."/>
            <person name="Hardie R.A."/>
            <person name="Woodbridge P."/>
            <person name="Tindall E.A."/>
            <person name="Bertelsen M.F."/>
            <person name="Dixon D."/>
            <person name="Pyecroft S."/>
            <person name="Helgen K.M."/>
            <person name="Lesk A.M."/>
            <person name="Pringle T.H."/>
            <person name="Patterson N."/>
            <person name="Zhang Y."/>
            <person name="Kreiss A."/>
            <person name="Woods G.M."/>
            <person name="Jones M.E."/>
            <person name="Schuster S.C."/>
        </authorList>
    </citation>
    <scope>NUCLEOTIDE SEQUENCE [LARGE SCALE GENOMIC DNA]</scope>
</reference>
<protein>
    <recommendedName>
        <fullName evidence="1">DNA (cytosine-5-)-methyltransferase</fullName>
        <ecNumber evidence="1">2.1.1.37</ecNumber>
    </recommendedName>
</protein>
<evidence type="ECO:0000313" key="5">
    <source>
        <dbReference type="Ensembl" id="ENSSHAP00000036909.1"/>
    </source>
</evidence>
<dbReference type="PANTHER" id="PTHR10629:SF52">
    <property type="entry name" value="DNA (CYTOSINE-5)-METHYLTRANSFERASE 1"/>
    <property type="match status" value="1"/>
</dbReference>
<dbReference type="AlphaFoldDB" id="A0A7N4PDR2"/>
<reference evidence="5" key="2">
    <citation type="submission" date="2025-08" db="UniProtKB">
        <authorList>
            <consortium name="Ensembl"/>
        </authorList>
    </citation>
    <scope>IDENTIFICATION</scope>
</reference>
<keyword evidence="2" id="KW-0489">Methyltransferase</keyword>
<dbReference type="InterPro" id="IPR029063">
    <property type="entry name" value="SAM-dependent_MTases_sf"/>
</dbReference>
<evidence type="ECO:0000256" key="1">
    <source>
        <dbReference type="ARBA" id="ARBA00011975"/>
    </source>
</evidence>
<organism evidence="5 6">
    <name type="scientific">Sarcophilus harrisii</name>
    <name type="common">Tasmanian devil</name>
    <name type="synonym">Sarcophilus laniarius</name>
    <dbReference type="NCBI Taxonomy" id="9305"/>
    <lineage>
        <taxon>Eukaryota</taxon>
        <taxon>Metazoa</taxon>
        <taxon>Chordata</taxon>
        <taxon>Craniata</taxon>
        <taxon>Vertebrata</taxon>
        <taxon>Euteleostomi</taxon>
        <taxon>Mammalia</taxon>
        <taxon>Metatheria</taxon>
        <taxon>Dasyuromorphia</taxon>
        <taxon>Dasyuridae</taxon>
        <taxon>Sarcophilus</taxon>
    </lineage>
</organism>
<dbReference type="InterPro" id="IPR001525">
    <property type="entry name" value="C5_MeTfrase"/>
</dbReference>
<dbReference type="GO" id="GO:0003677">
    <property type="term" value="F:DNA binding"/>
    <property type="evidence" value="ECO:0007669"/>
    <property type="project" value="TreeGrafter"/>
</dbReference>
<sequence>MNALVMARIKLIPLVPGSDWRDLPNIQVHISDGSVTKKLRYKYNDKKNGLSSTGAFRGVCACAKGKPCNPSDRQFNTLIPWSLPHTGNRNNHWAGLYGRLEWDGFFSTTVTDPEPMGKQGRVLHPEQHRVVSVRECARSQGFPDTYRFFGQTLDKHRQVGNAVPPPLAKAIGLEIKNSILARLRESQTDASGN</sequence>
<dbReference type="EC" id="2.1.1.37" evidence="1"/>
<dbReference type="GO" id="GO:0003886">
    <property type="term" value="F:DNA (cytosine-5-)-methyltransferase activity"/>
    <property type="evidence" value="ECO:0007669"/>
    <property type="project" value="UniProtKB-EC"/>
</dbReference>
<dbReference type="GO" id="GO:0044027">
    <property type="term" value="P:negative regulation of gene expression via chromosomal CpG island methylation"/>
    <property type="evidence" value="ECO:0007669"/>
    <property type="project" value="TreeGrafter"/>
</dbReference>
<dbReference type="FunFam" id="3.90.120.10:FF:000001">
    <property type="entry name" value="DNA (cytosine-5)-methyltransferase"/>
    <property type="match status" value="1"/>
</dbReference>
<dbReference type="PROSITE" id="PS00095">
    <property type="entry name" value="C5_MTASE_2"/>
    <property type="match status" value="1"/>
</dbReference>
<dbReference type="GeneTree" id="ENSGT00390000005100"/>
<evidence type="ECO:0000256" key="4">
    <source>
        <dbReference type="ARBA" id="ARBA00022691"/>
    </source>
</evidence>
<dbReference type="InParanoid" id="A0A7N4PDR2"/>
<name>A0A7N4PDR2_SARHA</name>
<reference evidence="5" key="3">
    <citation type="submission" date="2025-09" db="UniProtKB">
        <authorList>
            <consortium name="Ensembl"/>
        </authorList>
    </citation>
    <scope>IDENTIFICATION</scope>
</reference>
<dbReference type="GO" id="GO:0032259">
    <property type="term" value="P:methylation"/>
    <property type="evidence" value="ECO:0007669"/>
    <property type="project" value="UniProtKB-KW"/>
</dbReference>
<keyword evidence="6" id="KW-1185">Reference proteome</keyword>
<dbReference type="Ensembl" id="ENSSHAT00000047558.1">
    <property type="protein sequence ID" value="ENSSHAP00000036909.1"/>
    <property type="gene ID" value="ENSSHAG00000024917.1"/>
</dbReference>
<dbReference type="GO" id="GO:0005634">
    <property type="term" value="C:nucleus"/>
    <property type="evidence" value="ECO:0007669"/>
    <property type="project" value="TreeGrafter"/>
</dbReference>
<dbReference type="Proteomes" id="UP000007648">
    <property type="component" value="Unassembled WGS sequence"/>
</dbReference>
<dbReference type="InterPro" id="IPR050390">
    <property type="entry name" value="C5-Methyltransferase"/>
</dbReference>
<evidence type="ECO:0000313" key="6">
    <source>
        <dbReference type="Proteomes" id="UP000007648"/>
    </source>
</evidence>
<evidence type="ECO:0000256" key="2">
    <source>
        <dbReference type="ARBA" id="ARBA00022603"/>
    </source>
</evidence>
<dbReference type="InterPro" id="IPR031303">
    <property type="entry name" value="C5_meth_CS"/>
</dbReference>
<keyword evidence="4" id="KW-0949">S-adenosyl-L-methionine</keyword>
<keyword evidence="3" id="KW-0808">Transferase</keyword>